<dbReference type="NCBIfam" id="TIGR03696">
    <property type="entry name" value="Rhs_assc_core"/>
    <property type="match status" value="1"/>
</dbReference>
<name>A0ABT8W9K8_9FLAO</name>
<accession>A0ABT8W9K8</accession>
<evidence type="ECO:0000256" key="2">
    <source>
        <dbReference type="SAM" id="SignalP"/>
    </source>
</evidence>
<dbReference type="InterPro" id="IPR050708">
    <property type="entry name" value="T6SS_VgrG/RHS"/>
</dbReference>
<dbReference type="InterPro" id="IPR045619">
    <property type="entry name" value="DUF6443"/>
</dbReference>
<proteinExistence type="predicted"/>
<dbReference type="InterPro" id="IPR006530">
    <property type="entry name" value="YD"/>
</dbReference>
<feature type="region of interest" description="Disordered" evidence="1">
    <location>
        <begin position="867"/>
        <end position="886"/>
    </location>
</feature>
<keyword evidence="5" id="KW-1185">Reference proteome</keyword>
<dbReference type="RefSeq" id="WP_303277475.1">
    <property type="nucleotide sequence ID" value="NZ_JAUOEK010000090.1"/>
</dbReference>
<dbReference type="NCBIfam" id="TIGR01643">
    <property type="entry name" value="YD_repeat_2x"/>
    <property type="match status" value="1"/>
</dbReference>
<feature type="chain" id="PRO_5045251641" evidence="2">
    <location>
        <begin position="23"/>
        <end position="3157"/>
    </location>
</feature>
<reference evidence="4" key="1">
    <citation type="submission" date="2023-07" db="EMBL/GenBank/DDBJ databases">
        <title>Two novel species in the genus Flavivirga.</title>
        <authorList>
            <person name="Kwon K."/>
        </authorList>
    </citation>
    <scope>NUCLEOTIDE SEQUENCE</scope>
    <source>
        <strain evidence="4">KCTC 52353</strain>
    </source>
</reference>
<evidence type="ECO:0000256" key="1">
    <source>
        <dbReference type="SAM" id="MobiDB-lite"/>
    </source>
</evidence>
<evidence type="ECO:0000313" key="5">
    <source>
        <dbReference type="Proteomes" id="UP001176883"/>
    </source>
</evidence>
<sequence>MKNKITKTLFFLLLMQTYFLSAQEKTNYNSTEIEAVLGTTTPLQYVTTNLDVVGIVKNTNPMGYISLYIKENEPPNDWFSYTLRLNVTPASLSGVFDGTSKEITLKVEHNTLAGAIGSSIDISKHIETGAYGVSVELIEGIYTDLSNSGSTPVSNGAVPANIGLELGFSATTFTALSSTIPLVTLTPPVPNSNEIQLNWDSIDGAMSYDVEWTWIDGYDEDETISLRDPETIPFTKHDFEQNSTRVQTSNTAYSIPLIYAKGYLIYRVRAVGRFLEDTNVYRYGAWSEAEDDNSNFLSDWNAVYPISDDHQVDKNWQFQASYAEEGKKKEVVSYFDGTLRNRQTVTRINSDDNIIVGEVIYDAQGRPAVEVLPVPTNSEAIDYTDNFNLNTIGDIYSYQDFDTDDLNILDEETLLKGMNTLNGASKYYSSVNDVNSAFKDRIPDAQNHPFSQIEYMPDNTGRILRKGGVGIDHQLGSTHEMEYHYGTPEQKELNRLFGYSVGHFSHYKKNTVIDPNRQASISYIDPQGRTIATALAGISPTNLDALEDEIDANQLLHKRVTTDLLGKLDALATDTPQDNNIKQSTQAFGAQEDALVYSATKLAVEPSELDFSYTLQTTDFEYTCTSGLVNYPVVYDLFVDVLDIEGNSLVLNREDPTFNLADFSLDVPRGAYSITKNLVVNKNTLETYADAFIDKLTTPGDACYIDPEVVVPVPAEIINGCFVSCEDCESSLIAEYGNAIGYSNAKMEDYDFTDLEETLTTEELDEEKARLIVAFKEQWEQLILACNAPCTDGTDLANLSSENIVANSMSCNIARTVLLNDMKPTGQYGQYLSVLINEGNGETIDEVIQTTLNIFNEGNRLISTETDDSQIRNSWRNPRHPNDPLPNGNELYTQGHYYNTDGTISYIKVKETTDADGNNTYTPDIQLGIELIPVTKNTNNDEYLVEPQYLANVEDFIASGVWQDQWAESLIVYHPEYCYLQYGEAICGITNNVTTAIGSPLMNSDGYDQYLRQLDTYASAGSLATGTTIMTQDPFFSGGTPSELSAIQFNLRNSIMFEALTKNYNNTGLSLEEYALANVTCNSVTDCNTEGSTVSILTTTAQRDEYWAIYKSNYSNVKQMIQTFYGNIYAESKNCYNGCIGEEDKPVNLLSVLADFNDVNKSGFDAIIKAGEDKICNSDVASDYTTKEKRFKPSDNLYDSGQDAADIVNEYGEYTGYEYYIQTGVCPLARDLQIFLESSFNDFGTQSPGISGERAFTGKYLSRDLYQDLGGNLEELQQPGDVMLTSTPNGLSLELSFGVGDIPITITLPDGTQTWDNYGDANWVITKVSHIKSDYDDVAEVFTFKAVAQVRTSFVATDYEEIVISGTTQARISDCSVVRDSGSVGQYLGNGGTSGPLGYCSEKQRFTYAFLELLNELYNASSLNTTVPLNSISAYSNSYLKTFFGGGTATWSNTGNMYFIEVDDVKRFILELEENETLPIIGVADFTGMGLSYEYNEEGVITKQNVRITYLTESDKIKENKIGTLSQEIIVDEPLFKTKFFLRKQISYGGLTGDGSQGNRQYYRDVYFTPKNVGIFLDELADIQFNINFNNYSTDPADYSTAEMIINGQNFKMSDGTLKVDFIDGLAEAYQHFPQTNRLSWNRYYGQTFDIYDFSYNINNNERIFNLNEGNGAAISTNGLGVINVNESSWFTDPILGTGLKFDSSLEAGWLDSIPFIYEEGAVISFNARIKFQDELPYQTPNDNFGFIAHIDYEDPEDSDNLYVLMVAADKGDEPIVPFPELCDSPPLACIIPIPDPVSCTDKYPMYVTLMNTINDKEEDFGEDLAEDEGDIVSEEEFCANSYQYLVDDYQYYITTFGITSVLDLDYISIARFGATEFNYGFPGIQGIINLYQTHVTTTRANADEYTMDWAAFTSNYLNQPENKSTCVPVPFPVNFDSVNIDIPEETPCEQFYASVTAAYSKDVYDNLIATKREEFINAYLEHALSTPVETFNMEYPDKEYQYTLYYYDQAGNLLQTVPPEGVDRFTEEELEADGIHSAINLHRESNNPNEDLTLLPDHDLITEYRYNTLNQLVWQLTPDGGETRFAYDALGRIIASQNAKQLVNNRFSYTNYDELGRIVQSGEFAPNTTVSIEETTGKLVYTADGSYVETADDSNPYPLNISDILYEVTTTGYDKLKGLNPTEIFDTVDDDNNTTDNTRNRVAAVYYYDLRDYVNNIGTNLANYNNATFYNYDIHGNVKELVQHNKLMVIDLNNSQSGMKRVLYEYDLISGNVNKVSYQNGKPDMFAHRYTYDADNRITMVETSSDGMIWEKDASYQYYAHGPLARTVLGGKEVQGMDYAYTLQGWLKGVNSETMSSTDDMGTDGTATSLVAEDAMGYSLSYFDGDYQPISSLGNTFSYSTTNTVTDPAATAGRNLYNGNIKQMVTSLLDNDENLLSSQLNNYGYDQLNRIKTYSGSSISGGGAPTDSYSADYTYDRNGNLKTLNRSTLNSNGDVVGMDQLTYDYKTKLNPDTGLQERTNQLDDVQDALGDTGFNDLATQDDGNYVYDEIGQLISDAEENLTNIEWRVDGKVKAITKNVSGTENVIKFQYDGLGNRISKTDVADSKTTLYVRDAQGNVLAVYNSDSVGDIVIPEYPFDIAHNNIQVADTQSFSAVKTITSNNTTTENTVEATGNLSYIAGESITLLPNFHVKSGGVFTAKIEEVSNSGGEDGMFLTEHHIFGSSRLGLEQKNLEITEEPITLGETIFENKVGDKRYELSNHLGNVLSVVTDRKLIDPNGLLKPDVVAYNDYYPFGQLLPNRHGSSDSYRYGFNGKEKDDELKGEGNSYDFGARFQDPRIGRWFSTDPVIKANKSSYQFGGNSPIANVDPDGKDEFYFNFITGKIIYRPTLGPNKYYAIYPKGLTNGEKDIIIPLNPHGFGKVNGFLDGTAKGDVTFTHTNDIFITWPFHKDYKDSHFTTLAKLVKGNPSLAELMKRSPHEEDKSLIGLIQAQNTLLDIESAIKTSINVAFAAKAFIDLIEVSPAIISKIKNFKGSKSASVRGISGTSYSTEQLAKAITPIEGDIEVVKLYRGISGTEGTTGLYLTESAEYAAAYANGGQVVEYTVSRYGMYLLKNEGFIFTKTGRYTGAASQANASELLIENKEIINVFLDNSVKK</sequence>
<dbReference type="InterPro" id="IPR055015">
    <property type="entry name" value="GCX_COOH"/>
</dbReference>
<dbReference type="PANTHER" id="PTHR32305">
    <property type="match status" value="1"/>
</dbReference>
<dbReference type="EMBL" id="JAUOEK010000090">
    <property type="protein sequence ID" value="MDO5969781.1"/>
    <property type="molecule type" value="Genomic_DNA"/>
</dbReference>
<dbReference type="Proteomes" id="UP001176883">
    <property type="component" value="Unassembled WGS sequence"/>
</dbReference>
<evidence type="ECO:0000259" key="3">
    <source>
        <dbReference type="Pfam" id="PF20041"/>
    </source>
</evidence>
<protein>
    <submittedName>
        <fullName evidence="4">RHS repeat-associated core domain-containing protein</fullName>
    </submittedName>
</protein>
<organism evidence="4 5">
    <name type="scientific">Flavivirga aquimarina</name>
    <dbReference type="NCBI Taxonomy" id="2027862"/>
    <lineage>
        <taxon>Bacteria</taxon>
        <taxon>Pseudomonadati</taxon>
        <taxon>Bacteroidota</taxon>
        <taxon>Flavobacteriia</taxon>
        <taxon>Flavobacteriales</taxon>
        <taxon>Flavobacteriaceae</taxon>
        <taxon>Flavivirga</taxon>
    </lineage>
</organism>
<feature type="signal peptide" evidence="2">
    <location>
        <begin position="1"/>
        <end position="22"/>
    </location>
</feature>
<dbReference type="NCBIfam" id="NF045639">
    <property type="entry name" value="GCX_COOH"/>
    <property type="match status" value="1"/>
</dbReference>
<dbReference type="Pfam" id="PF20041">
    <property type="entry name" value="DUF6443"/>
    <property type="match status" value="1"/>
</dbReference>
<gene>
    <name evidence="4" type="ORF">Q4Q35_08175</name>
</gene>
<dbReference type="PANTHER" id="PTHR32305:SF15">
    <property type="entry name" value="PROTEIN RHSA-RELATED"/>
    <property type="match status" value="1"/>
</dbReference>
<dbReference type="Gene3D" id="2.180.10.10">
    <property type="entry name" value="RHS repeat-associated core"/>
    <property type="match status" value="1"/>
</dbReference>
<dbReference type="InterPro" id="IPR022385">
    <property type="entry name" value="Rhs_assc_core"/>
</dbReference>
<evidence type="ECO:0000313" key="4">
    <source>
        <dbReference type="EMBL" id="MDO5969781.1"/>
    </source>
</evidence>
<keyword evidence="2" id="KW-0732">Signal</keyword>
<feature type="domain" description="DUF6443" evidence="3">
    <location>
        <begin position="319"/>
        <end position="485"/>
    </location>
</feature>
<comment type="caution">
    <text evidence="4">The sequence shown here is derived from an EMBL/GenBank/DDBJ whole genome shotgun (WGS) entry which is preliminary data.</text>
</comment>